<sequence>MPASLHNPGIKAFYQRLHAVGKLPNAALVAGTRKPLSTINTMVRNDTGLPQLPILE</sequence>
<gene>
    <name evidence="1" type="ORF">Tchl_3113</name>
</gene>
<evidence type="ECO:0008006" key="3">
    <source>
        <dbReference type="Google" id="ProtNLM"/>
    </source>
</evidence>
<evidence type="ECO:0000313" key="2">
    <source>
        <dbReference type="Proteomes" id="UP000185739"/>
    </source>
</evidence>
<organism evidence="1 2">
    <name type="scientific">Thauera chlorobenzoica</name>
    <dbReference type="NCBI Taxonomy" id="96773"/>
    <lineage>
        <taxon>Bacteria</taxon>
        <taxon>Pseudomonadati</taxon>
        <taxon>Pseudomonadota</taxon>
        <taxon>Betaproteobacteria</taxon>
        <taxon>Rhodocyclales</taxon>
        <taxon>Zoogloeaceae</taxon>
        <taxon>Thauera</taxon>
    </lineage>
</organism>
<accession>A0A1L6FGP2</accession>
<evidence type="ECO:0000313" key="1">
    <source>
        <dbReference type="EMBL" id="APR05926.1"/>
    </source>
</evidence>
<dbReference type="Proteomes" id="UP000185739">
    <property type="component" value="Chromosome"/>
</dbReference>
<proteinExistence type="predicted"/>
<reference evidence="1 2" key="1">
    <citation type="submission" date="2016-12" db="EMBL/GenBank/DDBJ databases">
        <title>Complete genome sequence of Thauera chlorobenzoica, a Betaproteobacterium degrading haloaromatics anaerobically to CO2 and halides.</title>
        <authorList>
            <person name="Goris T."/>
            <person name="Mergelsberg M."/>
            <person name="Boll M."/>
        </authorList>
    </citation>
    <scope>NUCLEOTIDE SEQUENCE [LARGE SCALE GENOMIC DNA]</scope>
    <source>
        <strain evidence="1 2">3CB1</strain>
    </source>
</reference>
<dbReference type="KEGG" id="tcl:Tchl_3113"/>
<protein>
    <recommendedName>
        <fullName evidence="3">Mobile element protein</fullName>
    </recommendedName>
</protein>
<dbReference type="EMBL" id="CP018839">
    <property type="protein sequence ID" value="APR05926.1"/>
    <property type="molecule type" value="Genomic_DNA"/>
</dbReference>
<keyword evidence="2" id="KW-1185">Reference proteome</keyword>
<dbReference type="AlphaFoldDB" id="A0A1L6FGP2"/>
<name>A0A1L6FGP2_9RHOO</name>